<dbReference type="FunFam" id="1.10.30.10:FF:000010">
    <property type="entry name" value="Capicua transcriptional repressor b"/>
    <property type="match status" value="1"/>
</dbReference>
<feature type="compositionally biased region" description="Low complexity" evidence="8">
    <location>
        <begin position="1655"/>
        <end position="1670"/>
    </location>
</feature>
<dbReference type="EMBL" id="JAPTSV010000001">
    <property type="protein sequence ID" value="KAJ1531534.1"/>
    <property type="molecule type" value="Genomic_DNA"/>
</dbReference>
<dbReference type="Gene3D" id="1.10.30.10">
    <property type="entry name" value="High mobility group box domain"/>
    <property type="match status" value="1"/>
</dbReference>
<dbReference type="SUPFAM" id="SSF47095">
    <property type="entry name" value="HMG-box"/>
    <property type="match status" value="1"/>
</dbReference>
<dbReference type="Pfam" id="PF25981">
    <property type="entry name" value="HTH_Cic_C"/>
    <property type="match status" value="1"/>
</dbReference>
<feature type="compositionally biased region" description="Low complexity" evidence="8">
    <location>
        <begin position="613"/>
        <end position="624"/>
    </location>
</feature>
<dbReference type="PROSITE" id="PS50118">
    <property type="entry name" value="HMG_BOX_2"/>
    <property type="match status" value="1"/>
</dbReference>
<feature type="compositionally biased region" description="Polar residues" evidence="8">
    <location>
        <begin position="483"/>
        <end position="502"/>
    </location>
</feature>
<feature type="compositionally biased region" description="Basic and acidic residues" evidence="8">
    <location>
        <begin position="1254"/>
        <end position="1264"/>
    </location>
</feature>
<feature type="compositionally biased region" description="Polar residues" evidence="8">
    <location>
        <begin position="1483"/>
        <end position="1498"/>
    </location>
</feature>
<feature type="compositionally biased region" description="Polar residues" evidence="8">
    <location>
        <begin position="1754"/>
        <end position="1771"/>
    </location>
</feature>
<comment type="caution">
    <text evidence="10">The sequence shown here is derived from an EMBL/GenBank/DDBJ whole genome shotgun (WGS) entry which is preliminary data.</text>
</comment>
<feature type="domain" description="HMG box" evidence="9">
    <location>
        <begin position="1092"/>
        <end position="1160"/>
    </location>
</feature>
<keyword evidence="5" id="KW-0804">Transcription</keyword>
<feature type="compositionally biased region" description="Low complexity" evidence="8">
    <location>
        <begin position="1469"/>
        <end position="1482"/>
    </location>
</feature>
<sequence length="2046" mass="220808">MPKFGGHQAENYTGETHIQHQPVTFYQTCGQGMTASVATQSSAQGNFLTMHQNGDMTDEYVNVHQREEGQPIYHLVTSTHQPQTNSAPYVSNQQRETSPSTIMSVAKLPKKRKYDPSEIDEPMNEVKSFPNQSLPVSSTTPLVLVTQSQPVPPPHSGPNELPSQPTQSVVVVPQASAVDYSGFSSSTPKAQYREAHMPTEPYMDQSVVLHTSIDHSDLSKHSASQRNTIDFQEWLDNPCLAKKDNVYLPGVIKHAEGSDVVVEFEEGHRTCYRDVFGESKYSIINDASPSAALVSVGSRVCVRTSDSNTAVRVFVEAIVYEKLTNPVRFLVRCLPPSQPSKEHVVKRADIRLLLPPWWDEMNDDPPSSSINGGLDGQNGMHTIVQHGVVTIVPSGNDPNAYYRNVTTSPMQNNATPISIHSSTALSNGSVDDLRRRHYDDFGESDDELRREDILFTSDADGGKLSGSSKRSSMQSRGSTSSLADQGSITPRSQPTTPRSQAATPHKYNKGDVVSTPSGIRKKFNGKQWRRLCSKDSCTKESQRRGYCSRHLSLKGNSLRPGPSSVPRGRGMGSVDGEETSRDSDTSPNYSRIAGKYESDETEAANMLVSLGSSRSATPSFSSPTGQGSSPCIIQSPVTVGPHTNVFMPISSPASAAASSPMAGSSGNTLMPPRQSSLLSPGGSMNKWKQQTSPVQPHFVGGTYSQQLVRPELVRPTQPVVHQPQQPPTSQSVAATSVIRMSPSTVKGSPHITWKSEQLPGQHYNEQSIIAIAPATTGGSHYPPSSSVTTITQSQQGVILQQALTAVEVPSTIVQHTSDPEVHARNVKAPITTHQLVVQHGHGVLQQHHSQPQQQHQLIHVQHPPQHESPHIHHSSVSEKPAPIIVKSEAEPQVQLHAQVSAHPYPTITLAPSSVVQPRSITLIAEPPSQSNVGNVLQPVIVNPTQLLPVLPITQKRDPKEKNGGILAISVLDQQAPVYPWDTLLPLITQATLSSSDNSSPPNSSLSPPLSASAAPNAPNSIQGENEDMEGLPADLIQATEEDDDVFEPEPTTPAADSDGVSATVAGKRRTQSLSSIQSGKEPQSPLKAKERIRRPMNAFMIFSKRHRAMVHQRHPNQDNRTVSKILGEWWYALGVEEKQKYHELATEVKEAHFKAHPEWKWCSKDRRKSSTSSLKGESGQKGSGSEGGSEGGTHPPSVSSPGPESSVVLKEEEVVEGPENAGASKKEVKAEAAEEGDFSDDDQMVICEEPTNEIDLKCPEKVTDSDSESQSDLEPLLENKAFPQQRFSPVSGVGTMSVGSAGVKHAPSACRPKPIKARLTQGGVDVTAKLHGSNNDKCGTPDGISYPYHSPVNPRGVTGFQPTGGAFKTMPVSPKVVKPQLEQQEGSNFTVMSPTSTYSPSSSQSQSQLRTVTSVPASSVVAWDSTAPITTVCSVNIVPASSSNDAWQKQQIKSKQQPNTISKLMDVDSTSSSNNPISIKSSDASIHQTKPLSQNCSNNPHNMQIDLILNSAIKVTDDQIPIKTILQTNPDRTGQSYIVLRSQPGPQDSGVQYLVPTSSVQLLPRTGFQIPLSDGRQPLIQLMTTSVETPTVIVSKPGIFSSSSAPSSFITTSVAQEKNTLSAITPTVPVVSTSHRQGQYYSIDKEIKEEKESFPVQPHQLHQQHQAPSQRIQALSSSDDPSKSNEAACRNLSEQENSSAFPIGVQVQEHAECLPAVVADMSTHNATDTDPSQETTTFVLAPTPAQLGRAPLQRRQSMVSTTGSANNSGNGEPSPLPPSNDQIASGGENISTPSDSSSVSNTPLSAIPSPACKKNFFRKNFEDGMDRVLEQVNFEEKFSSLPKFKPEECQSPSAISVTSSPMFVQTLRKIQRPPPIEDTTESDMSVPPTPKSGKLVGNTFFGPDFNPEAFNRGGDIGESMEGNSPRTPKTPGGREAEKGHRKVLEQRRKYVMQLFNEHGLFPSTAATSAFQSDHCDIFPNKTSLQLKIREVRQKLMAHNNTSGGPLNSPLPSGSESNCTTPGSSTLTPHHIGNPPSSISIPASSSS</sequence>
<feature type="compositionally biased region" description="Low complexity" evidence="8">
    <location>
        <begin position="992"/>
        <end position="1020"/>
    </location>
</feature>
<feature type="region of interest" description="Disordered" evidence="8">
    <location>
        <begin position="613"/>
        <end position="636"/>
    </location>
</feature>
<reference evidence="10" key="1">
    <citation type="submission" date="2022-12" db="EMBL/GenBank/DDBJ databases">
        <title>Chromosome-level genome assembly of the bean flower thrips Megalurothrips usitatus.</title>
        <authorList>
            <person name="Ma L."/>
            <person name="Liu Q."/>
            <person name="Li H."/>
            <person name="Cai W."/>
        </authorList>
    </citation>
    <scope>NUCLEOTIDE SEQUENCE</scope>
    <source>
        <strain evidence="10">Cailab_2022a</strain>
    </source>
</reference>
<dbReference type="InterPro" id="IPR036910">
    <property type="entry name" value="HMG_box_dom_sf"/>
</dbReference>
<feature type="compositionally biased region" description="Polar residues" evidence="8">
    <location>
        <begin position="1998"/>
        <end position="2027"/>
    </location>
</feature>
<feature type="compositionally biased region" description="Low complexity" evidence="8">
    <location>
        <begin position="2034"/>
        <end position="2046"/>
    </location>
</feature>
<evidence type="ECO:0000256" key="7">
    <source>
        <dbReference type="PROSITE-ProRule" id="PRU00267"/>
    </source>
</evidence>
<feature type="region of interest" description="Disordered" evidence="8">
    <location>
        <begin position="457"/>
        <end position="519"/>
    </location>
</feature>
<feature type="region of interest" description="Disordered" evidence="8">
    <location>
        <begin position="1042"/>
        <end position="1089"/>
    </location>
</feature>
<feature type="region of interest" description="Disordered" evidence="8">
    <location>
        <begin position="653"/>
        <end position="692"/>
    </location>
</feature>
<dbReference type="Pfam" id="PF00505">
    <property type="entry name" value="HMG_box"/>
    <property type="match status" value="1"/>
</dbReference>
<accession>A0AAV7Y1L5</accession>
<proteinExistence type="predicted"/>
<dbReference type="InterPro" id="IPR032147">
    <property type="entry name" value="Cic_dom"/>
</dbReference>
<dbReference type="PANTHER" id="PTHR13059">
    <property type="entry name" value="HMG-BOX TRANSCRIPTION FACTOR BBX"/>
    <property type="match status" value="1"/>
</dbReference>
<feature type="DNA-binding region" description="HMG box" evidence="7">
    <location>
        <begin position="1092"/>
        <end position="1160"/>
    </location>
</feature>
<dbReference type="GO" id="GO:0000977">
    <property type="term" value="F:RNA polymerase II transcription regulatory region sequence-specific DNA binding"/>
    <property type="evidence" value="ECO:0007669"/>
    <property type="project" value="TreeGrafter"/>
</dbReference>
<dbReference type="PANTHER" id="PTHR13059:SF13">
    <property type="entry name" value="PROTEIN CAPICUA HOMOLOG"/>
    <property type="match status" value="1"/>
</dbReference>
<feature type="region of interest" description="Disordered" evidence="8">
    <location>
        <begin position="1164"/>
        <end position="1280"/>
    </location>
</feature>
<organism evidence="10 11">
    <name type="scientific">Megalurothrips usitatus</name>
    <name type="common">bean blossom thrips</name>
    <dbReference type="NCBI Taxonomy" id="439358"/>
    <lineage>
        <taxon>Eukaryota</taxon>
        <taxon>Metazoa</taxon>
        <taxon>Ecdysozoa</taxon>
        <taxon>Arthropoda</taxon>
        <taxon>Hexapoda</taxon>
        <taxon>Insecta</taxon>
        <taxon>Pterygota</taxon>
        <taxon>Neoptera</taxon>
        <taxon>Paraneoptera</taxon>
        <taxon>Thysanoptera</taxon>
        <taxon>Terebrantia</taxon>
        <taxon>Thripoidea</taxon>
        <taxon>Thripidae</taxon>
        <taxon>Megalurothrips</taxon>
    </lineage>
</organism>
<feature type="compositionally biased region" description="Acidic residues" evidence="8">
    <location>
        <begin position="1233"/>
        <end position="1243"/>
    </location>
</feature>
<evidence type="ECO:0000256" key="3">
    <source>
        <dbReference type="ARBA" id="ARBA00023015"/>
    </source>
</evidence>
<feature type="region of interest" description="Disordered" evidence="8">
    <location>
        <begin position="1382"/>
        <end position="1409"/>
    </location>
</feature>
<dbReference type="Pfam" id="PF16090">
    <property type="entry name" value="DUF4819"/>
    <property type="match status" value="1"/>
</dbReference>
<dbReference type="InterPro" id="IPR052412">
    <property type="entry name" value="CC-Dev_Transcription_Reg"/>
</dbReference>
<dbReference type="SMART" id="SM00398">
    <property type="entry name" value="HMG"/>
    <property type="match status" value="1"/>
</dbReference>
<dbReference type="Proteomes" id="UP001075354">
    <property type="component" value="Chromosome 1"/>
</dbReference>
<keyword evidence="2" id="KW-0597">Phosphoprotein</keyword>
<keyword evidence="3" id="KW-0805">Transcription regulation</keyword>
<keyword evidence="1" id="KW-0678">Repressor</keyword>
<gene>
    <name evidence="10" type="ORF">ONE63_000209</name>
</gene>
<feature type="region of interest" description="Disordered" evidence="8">
    <location>
        <begin position="543"/>
        <end position="597"/>
    </location>
</feature>
<dbReference type="InterPro" id="IPR009071">
    <property type="entry name" value="HMG_box_dom"/>
</dbReference>
<feature type="compositionally biased region" description="Low complexity" evidence="8">
    <location>
        <begin position="1390"/>
        <end position="1409"/>
    </location>
</feature>
<evidence type="ECO:0000256" key="6">
    <source>
        <dbReference type="ARBA" id="ARBA00023242"/>
    </source>
</evidence>
<feature type="region of interest" description="Disordered" evidence="8">
    <location>
        <begin position="1915"/>
        <end position="1941"/>
    </location>
</feature>
<feature type="compositionally biased region" description="Low complexity" evidence="8">
    <location>
        <begin position="465"/>
        <end position="482"/>
    </location>
</feature>
<evidence type="ECO:0000313" key="10">
    <source>
        <dbReference type="EMBL" id="KAJ1531534.1"/>
    </source>
</evidence>
<protein>
    <recommendedName>
        <fullName evidence="9">HMG box domain-containing protein</fullName>
    </recommendedName>
</protein>
<feature type="compositionally biased region" description="Low complexity" evidence="8">
    <location>
        <begin position="653"/>
        <end position="666"/>
    </location>
</feature>
<feature type="compositionally biased region" description="Basic and acidic residues" evidence="8">
    <location>
        <begin position="1932"/>
        <end position="1941"/>
    </location>
</feature>
<keyword evidence="4 7" id="KW-0238">DNA-binding</keyword>
<feature type="compositionally biased region" description="Polar residues" evidence="8">
    <location>
        <begin position="625"/>
        <end position="636"/>
    </location>
</feature>
<feature type="region of interest" description="Disordered" evidence="8">
    <location>
        <begin position="1652"/>
        <end position="1693"/>
    </location>
</feature>
<evidence type="ECO:0000313" key="11">
    <source>
        <dbReference type="Proteomes" id="UP001075354"/>
    </source>
</evidence>
<keyword evidence="11" id="KW-1185">Reference proteome</keyword>
<feature type="region of interest" description="Disordered" evidence="8">
    <location>
        <begin position="992"/>
        <end position="1027"/>
    </location>
</feature>
<evidence type="ECO:0000256" key="8">
    <source>
        <dbReference type="SAM" id="MobiDB-lite"/>
    </source>
</evidence>
<name>A0AAV7Y1L5_9NEOP</name>
<evidence type="ECO:0000256" key="5">
    <source>
        <dbReference type="ARBA" id="ARBA00023163"/>
    </source>
</evidence>
<feature type="region of interest" description="Disordered" evidence="8">
    <location>
        <begin position="1743"/>
        <end position="1806"/>
    </location>
</feature>
<feature type="compositionally biased region" description="Low complexity" evidence="8">
    <location>
        <begin position="1791"/>
        <end position="1805"/>
    </location>
</feature>
<feature type="region of interest" description="Disordered" evidence="8">
    <location>
        <begin position="1998"/>
        <end position="2046"/>
    </location>
</feature>
<feature type="region of interest" description="Disordered" evidence="8">
    <location>
        <begin position="1465"/>
        <end position="1498"/>
    </location>
</feature>
<dbReference type="GO" id="GO:0005634">
    <property type="term" value="C:nucleus"/>
    <property type="evidence" value="ECO:0007669"/>
    <property type="project" value="UniProtKB-UniRule"/>
</dbReference>
<keyword evidence="6 7" id="KW-0539">Nucleus</keyword>
<dbReference type="CDD" id="cd21990">
    <property type="entry name" value="HMG-box_CIC-like"/>
    <property type="match status" value="1"/>
</dbReference>
<evidence type="ECO:0000256" key="2">
    <source>
        <dbReference type="ARBA" id="ARBA00022553"/>
    </source>
</evidence>
<feature type="compositionally biased region" description="Low complexity" evidence="8">
    <location>
        <begin position="1195"/>
        <end position="1208"/>
    </location>
</feature>
<evidence type="ECO:0000259" key="9">
    <source>
        <dbReference type="PROSITE" id="PS50118"/>
    </source>
</evidence>
<feature type="region of interest" description="Disordered" evidence="8">
    <location>
        <begin position="81"/>
        <end position="102"/>
    </location>
</feature>
<feature type="compositionally biased region" description="Gly residues" evidence="8">
    <location>
        <begin position="1179"/>
        <end position="1191"/>
    </location>
</feature>
<feature type="compositionally biased region" description="Polar residues" evidence="8">
    <location>
        <begin position="1071"/>
        <end position="1081"/>
    </location>
</feature>
<evidence type="ECO:0000256" key="1">
    <source>
        <dbReference type="ARBA" id="ARBA00022491"/>
    </source>
</evidence>
<dbReference type="GO" id="GO:0000981">
    <property type="term" value="F:DNA-binding transcription factor activity, RNA polymerase II-specific"/>
    <property type="evidence" value="ECO:0007669"/>
    <property type="project" value="TreeGrafter"/>
</dbReference>
<dbReference type="InterPro" id="IPR058606">
    <property type="entry name" value="HTH_Cic_C"/>
</dbReference>
<evidence type="ECO:0000256" key="4">
    <source>
        <dbReference type="ARBA" id="ARBA00023125"/>
    </source>
</evidence>
<dbReference type="InterPro" id="IPR058607">
    <property type="entry name" value="HMG-box_Cic-like"/>
</dbReference>